<name>A0A4Y2VCU8_ARAVE</name>
<dbReference type="Proteomes" id="UP000499080">
    <property type="component" value="Unassembled WGS sequence"/>
</dbReference>
<keyword evidence="2" id="KW-1185">Reference proteome</keyword>
<dbReference type="AlphaFoldDB" id="A0A4Y2VCU8"/>
<organism evidence="1 2">
    <name type="scientific">Araneus ventricosus</name>
    <name type="common">Orbweaver spider</name>
    <name type="synonym">Epeira ventricosa</name>
    <dbReference type="NCBI Taxonomy" id="182803"/>
    <lineage>
        <taxon>Eukaryota</taxon>
        <taxon>Metazoa</taxon>
        <taxon>Ecdysozoa</taxon>
        <taxon>Arthropoda</taxon>
        <taxon>Chelicerata</taxon>
        <taxon>Arachnida</taxon>
        <taxon>Araneae</taxon>
        <taxon>Araneomorphae</taxon>
        <taxon>Entelegynae</taxon>
        <taxon>Araneoidea</taxon>
        <taxon>Araneidae</taxon>
        <taxon>Araneus</taxon>
    </lineage>
</organism>
<accession>A0A4Y2VCU8</accession>
<comment type="caution">
    <text evidence="1">The sequence shown here is derived from an EMBL/GenBank/DDBJ whole genome shotgun (WGS) entry which is preliminary data.</text>
</comment>
<gene>
    <name evidence="1" type="ORF">AVEN_76743_1</name>
</gene>
<dbReference type="EMBL" id="BGPR01044697">
    <property type="protein sequence ID" value="GBO21520.1"/>
    <property type="molecule type" value="Genomic_DNA"/>
</dbReference>
<sequence length="93" mass="10484">MVIRKLCQPVLPNHPGNLNDSRCNRLITEAGVLVVITSHSPTPPVGSTYIHWRMDSRLTPQLLYPTRSKNPLTYFVASHPRTRGAPRWEGVGR</sequence>
<protein>
    <submittedName>
        <fullName evidence="1">Uncharacterized protein</fullName>
    </submittedName>
</protein>
<proteinExistence type="predicted"/>
<evidence type="ECO:0000313" key="2">
    <source>
        <dbReference type="Proteomes" id="UP000499080"/>
    </source>
</evidence>
<reference evidence="1 2" key="1">
    <citation type="journal article" date="2019" name="Sci. Rep.">
        <title>Orb-weaving spider Araneus ventricosus genome elucidates the spidroin gene catalogue.</title>
        <authorList>
            <person name="Kono N."/>
            <person name="Nakamura H."/>
            <person name="Ohtoshi R."/>
            <person name="Moran D.A.P."/>
            <person name="Shinohara A."/>
            <person name="Yoshida Y."/>
            <person name="Fujiwara M."/>
            <person name="Mori M."/>
            <person name="Tomita M."/>
            <person name="Arakawa K."/>
        </authorList>
    </citation>
    <scope>NUCLEOTIDE SEQUENCE [LARGE SCALE GENOMIC DNA]</scope>
</reference>
<evidence type="ECO:0000313" key="1">
    <source>
        <dbReference type="EMBL" id="GBO21520.1"/>
    </source>
</evidence>